<keyword evidence="13" id="KW-0472">Membrane</keyword>
<evidence type="ECO:0000256" key="19">
    <source>
        <dbReference type="PROSITE-ProRule" id="PRU01379"/>
    </source>
</evidence>
<organism evidence="22 23">
    <name type="scientific">Pleurodeles waltl</name>
    <name type="common">Iberian ribbed newt</name>
    <dbReference type="NCBI Taxonomy" id="8319"/>
    <lineage>
        <taxon>Eukaryota</taxon>
        <taxon>Metazoa</taxon>
        <taxon>Chordata</taxon>
        <taxon>Craniata</taxon>
        <taxon>Vertebrata</taxon>
        <taxon>Euteleostomi</taxon>
        <taxon>Amphibia</taxon>
        <taxon>Batrachia</taxon>
        <taxon>Caudata</taxon>
        <taxon>Salamandroidea</taxon>
        <taxon>Salamandridae</taxon>
        <taxon>Pleurodelinae</taxon>
        <taxon>Pleurodeles</taxon>
    </lineage>
</organism>
<dbReference type="InterPro" id="IPR057246">
    <property type="entry name" value="CARBOXYPEPT_ZN_1"/>
</dbReference>
<comment type="function">
    <text evidence="17">Carboxypeptidase which preferentially cleaves C-terminal acidic residues from peptides and proteins. Can also cleave C-terminal hydrophobic amino acids, with a preference for small residues over large residues.</text>
</comment>
<evidence type="ECO:0000256" key="9">
    <source>
        <dbReference type="ARBA" id="ARBA00022729"/>
    </source>
</evidence>
<dbReference type="GO" id="GO:0016324">
    <property type="term" value="C:apical plasma membrane"/>
    <property type="evidence" value="ECO:0007669"/>
    <property type="project" value="UniProtKB-SubCell"/>
</dbReference>
<evidence type="ECO:0000256" key="20">
    <source>
        <dbReference type="SAM" id="SignalP"/>
    </source>
</evidence>
<evidence type="ECO:0000256" key="12">
    <source>
        <dbReference type="ARBA" id="ARBA00023049"/>
    </source>
</evidence>
<dbReference type="FunFam" id="3.30.70.340:FF:000002">
    <property type="entry name" value="Carboxypeptidase A"/>
    <property type="match status" value="1"/>
</dbReference>
<dbReference type="Proteomes" id="UP001066276">
    <property type="component" value="Chromosome 3_1"/>
</dbReference>
<dbReference type="AlphaFoldDB" id="A0AAV7UER0"/>
<evidence type="ECO:0000256" key="4">
    <source>
        <dbReference type="ARBA" id="ARBA00022475"/>
    </source>
</evidence>
<sequence>MNLQAWGLCLLALKVSVVFGQKMMYDGDQVFKVTPQTSEQAQHLQGLCKTWLLDLWKPSQVENIHPRAEVHVMVPASFLEQLRENLLHYTIPFEVLISNVGELLGHNNIGSQRKQIKSLANYDYTRYHVMDEIYDWMSLIVEQNTDVVSMHYLGSTYESRPIFYLKIGVPSSVPKKIIWMDCGIHAREWIAPAYCQWFVKEILANRHSDSKLNKVLQAVDFYIVPVLNIDGYIYSWTKDRLWRKSRSPHNNGTCYGVDLNRNFDAKWCSIGASPNCSDLTFCGTGPASEPETEAVARLVKSRQSDVLCFLTIHSYGQLILQAYGYTEEPSKNHNEMLNVSKNAAAAILSKHGKEYRTGSASLILYPNSGSSRDWATDLGIPFSYTFELRDKGVHGFVLPEDQIQPTCEETMAGMMYIVNHVSAPYIGNSAVTIISVSRWNNVLLAFILSSSCTLLW</sequence>
<keyword evidence="7" id="KW-0645">Protease</keyword>
<dbReference type="InterPro" id="IPR036990">
    <property type="entry name" value="M14A-like_propep"/>
</dbReference>
<dbReference type="Pfam" id="PF02244">
    <property type="entry name" value="Propep_M14"/>
    <property type="match status" value="1"/>
</dbReference>
<feature type="active site" description="Proton donor/acceptor" evidence="19">
    <location>
        <position position="387"/>
    </location>
</feature>
<evidence type="ECO:0000256" key="14">
    <source>
        <dbReference type="ARBA" id="ARBA00023157"/>
    </source>
</evidence>
<keyword evidence="4" id="KW-1003">Cell membrane</keyword>
<accession>A0AAV7UER0</accession>
<dbReference type="Gene3D" id="3.30.70.340">
    <property type="entry name" value="Metallocarboxypeptidase-like"/>
    <property type="match status" value="1"/>
</dbReference>
<evidence type="ECO:0000256" key="7">
    <source>
        <dbReference type="ARBA" id="ARBA00022670"/>
    </source>
</evidence>
<comment type="cofactor">
    <cofactor evidence="1">
        <name>Zn(2+)</name>
        <dbReference type="ChEBI" id="CHEBI:29105"/>
    </cofactor>
</comment>
<keyword evidence="6" id="KW-0121">Carboxypeptidase</keyword>
<evidence type="ECO:0000256" key="18">
    <source>
        <dbReference type="ARBA" id="ARBA00071404"/>
    </source>
</evidence>
<comment type="subcellular location">
    <subcellularLocation>
        <location evidence="2">Apical cell membrane</location>
        <topology evidence="2">Lipid-anchor</topology>
        <topology evidence="2">GPI-anchor</topology>
    </subcellularLocation>
</comment>
<evidence type="ECO:0000313" key="22">
    <source>
        <dbReference type="EMBL" id="KAJ1186825.1"/>
    </source>
</evidence>
<dbReference type="GO" id="GO:0098552">
    <property type="term" value="C:side of membrane"/>
    <property type="evidence" value="ECO:0007669"/>
    <property type="project" value="UniProtKB-KW"/>
</dbReference>
<name>A0AAV7UER0_PLEWA</name>
<reference evidence="22" key="1">
    <citation type="journal article" date="2022" name="bioRxiv">
        <title>Sequencing and chromosome-scale assembly of the giantPleurodeles waltlgenome.</title>
        <authorList>
            <person name="Brown T."/>
            <person name="Elewa A."/>
            <person name="Iarovenko S."/>
            <person name="Subramanian E."/>
            <person name="Araus A.J."/>
            <person name="Petzold A."/>
            <person name="Susuki M."/>
            <person name="Suzuki K.-i.T."/>
            <person name="Hayashi T."/>
            <person name="Toyoda A."/>
            <person name="Oliveira C."/>
            <person name="Osipova E."/>
            <person name="Leigh N.D."/>
            <person name="Simon A."/>
            <person name="Yun M.H."/>
        </authorList>
    </citation>
    <scope>NUCLEOTIDE SEQUENCE</scope>
    <source>
        <strain evidence="22">20211129_DDA</strain>
        <tissue evidence="22">Liver</tissue>
    </source>
</reference>
<evidence type="ECO:0000256" key="17">
    <source>
        <dbReference type="ARBA" id="ARBA00058352"/>
    </source>
</evidence>
<dbReference type="EMBL" id="JANPWB010000005">
    <property type="protein sequence ID" value="KAJ1186825.1"/>
    <property type="molecule type" value="Genomic_DNA"/>
</dbReference>
<dbReference type="GO" id="GO:0008270">
    <property type="term" value="F:zinc ion binding"/>
    <property type="evidence" value="ECO:0007669"/>
    <property type="project" value="InterPro"/>
</dbReference>
<evidence type="ECO:0000256" key="3">
    <source>
        <dbReference type="ARBA" id="ARBA00005988"/>
    </source>
</evidence>
<gene>
    <name evidence="22" type="ORF">NDU88_003605</name>
</gene>
<keyword evidence="5" id="KW-0336">GPI-anchor</keyword>
<protein>
    <recommendedName>
        <fullName evidence="18">Carboxypeptidase O</fullName>
    </recommendedName>
</protein>
<dbReference type="PANTHER" id="PTHR11705:SF19">
    <property type="entry name" value="CARBOXYPEPTIDASE O"/>
    <property type="match status" value="1"/>
</dbReference>
<evidence type="ECO:0000256" key="5">
    <source>
        <dbReference type="ARBA" id="ARBA00022622"/>
    </source>
</evidence>
<keyword evidence="16" id="KW-0449">Lipoprotein</keyword>
<keyword evidence="10" id="KW-0378">Hydrolase</keyword>
<keyword evidence="15" id="KW-0325">Glycoprotein</keyword>
<dbReference type="PRINTS" id="PR00765">
    <property type="entry name" value="CRBOXYPTASEA"/>
</dbReference>
<keyword evidence="8" id="KW-0479">Metal-binding</keyword>
<dbReference type="PANTHER" id="PTHR11705">
    <property type="entry name" value="PROTEASE FAMILY M14 CARBOXYPEPTIDASE A,B"/>
    <property type="match status" value="1"/>
</dbReference>
<keyword evidence="14" id="KW-1015">Disulfide bond</keyword>
<dbReference type="Pfam" id="PF00246">
    <property type="entry name" value="Peptidase_M14"/>
    <property type="match status" value="1"/>
</dbReference>
<dbReference type="SUPFAM" id="SSF53187">
    <property type="entry name" value="Zn-dependent exopeptidases"/>
    <property type="match status" value="1"/>
</dbReference>
<keyword evidence="9 20" id="KW-0732">Signal</keyword>
<evidence type="ECO:0000256" key="10">
    <source>
        <dbReference type="ARBA" id="ARBA00022801"/>
    </source>
</evidence>
<keyword evidence="12" id="KW-0482">Metalloprotease</keyword>
<evidence type="ECO:0000313" key="23">
    <source>
        <dbReference type="Proteomes" id="UP001066276"/>
    </source>
</evidence>
<dbReference type="GO" id="GO:0004181">
    <property type="term" value="F:metallocarboxypeptidase activity"/>
    <property type="evidence" value="ECO:0007669"/>
    <property type="project" value="InterPro"/>
</dbReference>
<evidence type="ECO:0000256" key="8">
    <source>
        <dbReference type="ARBA" id="ARBA00022723"/>
    </source>
</evidence>
<evidence type="ECO:0000256" key="16">
    <source>
        <dbReference type="ARBA" id="ARBA00023288"/>
    </source>
</evidence>
<dbReference type="GO" id="GO:0006508">
    <property type="term" value="P:proteolysis"/>
    <property type="evidence" value="ECO:0007669"/>
    <property type="project" value="UniProtKB-KW"/>
</dbReference>
<feature type="chain" id="PRO_5043821089" description="Carboxypeptidase O" evidence="20">
    <location>
        <begin position="21"/>
        <end position="456"/>
    </location>
</feature>
<evidence type="ECO:0000256" key="11">
    <source>
        <dbReference type="ARBA" id="ARBA00022833"/>
    </source>
</evidence>
<evidence type="ECO:0000256" key="15">
    <source>
        <dbReference type="ARBA" id="ARBA00023180"/>
    </source>
</evidence>
<dbReference type="PROSITE" id="PS00132">
    <property type="entry name" value="CARBOXYPEPT_ZN_1"/>
    <property type="match status" value="1"/>
</dbReference>
<evidence type="ECO:0000259" key="21">
    <source>
        <dbReference type="PROSITE" id="PS52035"/>
    </source>
</evidence>
<dbReference type="FunFam" id="3.40.630.10:FF:000050">
    <property type="entry name" value="Carboxypeptidase O"/>
    <property type="match status" value="1"/>
</dbReference>
<evidence type="ECO:0000256" key="2">
    <source>
        <dbReference type="ARBA" id="ARBA00004303"/>
    </source>
</evidence>
<comment type="similarity">
    <text evidence="3 19">Belongs to the peptidase M14 family.</text>
</comment>
<dbReference type="InterPro" id="IPR003146">
    <property type="entry name" value="M14A_act_pep"/>
</dbReference>
<dbReference type="SMART" id="SM00631">
    <property type="entry name" value="Zn_pept"/>
    <property type="match status" value="1"/>
</dbReference>
<dbReference type="PROSITE" id="PS52035">
    <property type="entry name" value="PEPTIDASE_M14"/>
    <property type="match status" value="1"/>
</dbReference>
<dbReference type="Gene3D" id="3.40.630.10">
    <property type="entry name" value="Zn peptidases"/>
    <property type="match status" value="1"/>
</dbReference>
<dbReference type="InterPro" id="IPR000834">
    <property type="entry name" value="Peptidase_M14"/>
</dbReference>
<keyword evidence="23" id="KW-1185">Reference proteome</keyword>
<keyword evidence="11" id="KW-0862">Zinc</keyword>
<feature type="domain" description="Peptidase M14" evidence="21">
    <location>
        <begin position="126"/>
        <end position="421"/>
    </location>
</feature>
<proteinExistence type="inferred from homology"/>
<dbReference type="GO" id="GO:0005615">
    <property type="term" value="C:extracellular space"/>
    <property type="evidence" value="ECO:0007669"/>
    <property type="project" value="TreeGrafter"/>
</dbReference>
<feature type="signal peptide" evidence="20">
    <location>
        <begin position="1"/>
        <end position="20"/>
    </location>
</feature>
<evidence type="ECO:0000256" key="1">
    <source>
        <dbReference type="ARBA" id="ARBA00001947"/>
    </source>
</evidence>
<evidence type="ECO:0000256" key="13">
    <source>
        <dbReference type="ARBA" id="ARBA00023136"/>
    </source>
</evidence>
<dbReference type="SUPFAM" id="SSF54897">
    <property type="entry name" value="Protease propeptides/inhibitors"/>
    <property type="match status" value="1"/>
</dbReference>
<evidence type="ECO:0000256" key="6">
    <source>
        <dbReference type="ARBA" id="ARBA00022645"/>
    </source>
</evidence>
<comment type="caution">
    <text evidence="22">The sequence shown here is derived from an EMBL/GenBank/DDBJ whole genome shotgun (WGS) entry which is preliminary data.</text>
</comment>